<comment type="caution">
    <text evidence="3">The sequence shown here is derived from an EMBL/GenBank/DDBJ whole genome shotgun (WGS) entry which is preliminary data.</text>
</comment>
<sequence>MDRFINGLLLLSGSLAVIPLLFLWSPYVTVAILLIGVAILKWKYPELKGAAGERYVNRLLNKLGEEYTVFDDLYVPNGDKGMTQVDHVVTSPYGIFVIETKHYDGWIFGGEKQQYWTQVIYQRKERLYNPIRQNAGHIQALRDFLGKEGKWFHSIIAFSRSSTLKFKQEFVAARVIQFPELVKIIREQGEARMINDSDLQEINHMLDGLVIQDKKEKRKVRKQHVAELKARQKEKARTEKDRLKQNLCPKCGGSLTRRKGKHGAFDGCSNFPKCRYTKKAS</sequence>
<evidence type="ECO:0000259" key="2">
    <source>
        <dbReference type="PROSITE" id="PS50965"/>
    </source>
</evidence>
<keyword evidence="4" id="KW-1185">Reference proteome</keyword>
<feature type="transmembrane region" description="Helical" evidence="1">
    <location>
        <begin position="20"/>
        <end position="40"/>
    </location>
</feature>
<proteinExistence type="predicted"/>
<keyword evidence="1" id="KW-1133">Transmembrane helix</keyword>
<dbReference type="InterPro" id="IPR011528">
    <property type="entry name" value="NERD"/>
</dbReference>
<evidence type="ECO:0000313" key="4">
    <source>
        <dbReference type="Proteomes" id="UP001595279"/>
    </source>
</evidence>
<dbReference type="Proteomes" id="UP001595279">
    <property type="component" value="Unassembled WGS sequence"/>
</dbReference>
<dbReference type="RefSeq" id="WP_390272383.1">
    <property type="nucleotide sequence ID" value="NZ_JBHRSA010000043.1"/>
</dbReference>
<dbReference type="InterPro" id="IPR013498">
    <property type="entry name" value="Topo_IA_Znf"/>
</dbReference>
<protein>
    <submittedName>
        <fullName evidence="3">NERD domain-containing protein</fullName>
    </submittedName>
</protein>
<dbReference type="Pfam" id="PF08378">
    <property type="entry name" value="NERD"/>
    <property type="match status" value="1"/>
</dbReference>
<dbReference type="EMBL" id="JBHRSA010000043">
    <property type="protein sequence ID" value="MFC3040790.1"/>
    <property type="molecule type" value="Genomic_DNA"/>
</dbReference>
<accession>A0ABV7CWP7</accession>
<name>A0ABV7CWP7_9BACI</name>
<dbReference type="SUPFAM" id="SSF57783">
    <property type="entry name" value="Zinc beta-ribbon"/>
    <property type="match status" value="1"/>
</dbReference>
<organism evidence="3 4">
    <name type="scientific">Virgibacillus xinjiangensis</name>
    <dbReference type="NCBI Taxonomy" id="393090"/>
    <lineage>
        <taxon>Bacteria</taxon>
        <taxon>Bacillati</taxon>
        <taxon>Bacillota</taxon>
        <taxon>Bacilli</taxon>
        <taxon>Bacillales</taxon>
        <taxon>Bacillaceae</taxon>
        <taxon>Virgibacillus</taxon>
    </lineage>
</organism>
<evidence type="ECO:0000313" key="3">
    <source>
        <dbReference type="EMBL" id="MFC3040790.1"/>
    </source>
</evidence>
<evidence type="ECO:0000256" key="1">
    <source>
        <dbReference type="SAM" id="Phobius"/>
    </source>
</evidence>
<gene>
    <name evidence="3" type="ORF">ACFOGI_11075</name>
</gene>
<dbReference type="Pfam" id="PF01396">
    <property type="entry name" value="Zn_ribbon_Top1"/>
    <property type="match status" value="1"/>
</dbReference>
<keyword evidence="1" id="KW-0812">Transmembrane</keyword>
<keyword evidence="1" id="KW-0472">Membrane</keyword>
<dbReference type="Gene3D" id="3.30.65.10">
    <property type="entry name" value="Bacterial Topoisomerase I, domain 1"/>
    <property type="match status" value="1"/>
</dbReference>
<reference evidence="4" key="1">
    <citation type="journal article" date="2019" name="Int. J. Syst. Evol. Microbiol.">
        <title>The Global Catalogue of Microorganisms (GCM) 10K type strain sequencing project: providing services to taxonomists for standard genome sequencing and annotation.</title>
        <authorList>
            <consortium name="The Broad Institute Genomics Platform"/>
            <consortium name="The Broad Institute Genome Sequencing Center for Infectious Disease"/>
            <person name="Wu L."/>
            <person name="Ma J."/>
        </authorList>
    </citation>
    <scope>NUCLEOTIDE SEQUENCE [LARGE SCALE GENOMIC DNA]</scope>
    <source>
        <strain evidence="4">KCTC 13128</strain>
    </source>
</reference>
<dbReference type="PROSITE" id="PS50965">
    <property type="entry name" value="NERD"/>
    <property type="match status" value="1"/>
</dbReference>
<feature type="domain" description="NERD" evidence="2">
    <location>
        <begin position="48"/>
        <end position="164"/>
    </location>
</feature>